<dbReference type="Gene3D" id="3.90.550.10">
    <property type="entry name" value="Spore Coat Polysaccharide Biosynthesis Protein SpsA, Chain A"/>
    <property type="match status" value="1"/>
</dbReference>
<evidence type="ECO:0000256" key="3">
    <source>
        <dbReference type="ARBA" id="ARBA00022679"/>
    </source>
</evidence>
<evidence type="ECO:0000256" key="5">
    <source>
        <dbReference type="ARBA" id="ARBA00048128"/>
    </source>
</evidence>
<dbReference type="PANTHER" id="PTHR43511">
    <property type="match status" value="1"/>
</dbReference>
<dbReference type="EMBL" id="CM007648">
    <property type="protein sequence ID" value="ONM23377.1"/>
    <property type="molecule type" value="Genomic_DNA"/>
</dbReference>
<evidence type="ECO:0000256" key="1">
    <source>
        <dbReference type="ARBA" id="ARBA00010401"/>
    </source>
</evidence>
<evidence type="ECO:0000256" key="2">
    <source>
        <dbReference type="ARBA" id="ARBA00012415"/>
    </source>
</evidence>
<dbReference type="InterPro" id="IPR029044">
    <property type="entry name" value="Nucleotide-diphossugar_trans"/>
</dbReference>
<keyword evidence="4 6" id="KW-0548">Nucleotidyltransferase</keyword>
<comment type="similarity">
    <text evidence="1">Belongs to the UDPGP type 1 family.</text>
</comment>
<name>A0A1D6EUP6_MAIZE</name>
<protein>
    <recommendedName>
        <fullName evidence="2">UTP--glucose-1-phosphate uridylyltransferase</fullName>
        <ecNumber evidence="2">2.7.7.9</ecNumber>
    </recommendedName>
</protein>
<dbReference type="EC" id="2.7.7.9" evidence="2"/>
<dbReference type="InterPro" id="IPR016267">
    <property type="entry name" value="UDPGP_trans"/>
</dbReference>
<organism evidence="6">
    <name type="scientific">Zea mays</name>
    <name type="common">Maize</name>
    <dbReference type="NCBI Taxonomy" id="4577"/>
    <lineage>
        <taxon>Eukaryota</taxon>
        <taxon>Viridiplantae</taxon>
        <taxon>Streptophyta</taxon>
        <taxon>Embryophyta</taxon>
        <taxon>Tracheophyta</taxon>
        <taxon>Spermatophyta</taxon>
        <taxon>Magnoliopsida</taxon>
        <taxon>Liliopsida</taxon>
        <taxon>Poales</taxon>
        <taxon>Poaceae</taxon>
        <taxon>PACMAD clade</taxon>
        <taxon>Panicoideae</taxon>
        <taxon>Andropogonodae</taxon>
        <taxon>Andropogoneae</taxon>
        <taxon>Tripsacinae</taxon>
        <taxon>Zea</taxon>
    </lineage>
</organism>
<dbReference type="AlphaFoldDB" id="A0A1D6EUP6"/>
<evidence type="ECO:0000256" key="4">
    <source>
        <dbReference type="ARBA" id="ARBA00022695"/>
    </source>
</evidence>
<keyword evidence="3 6" id="KW-0808">Transferase</keyword>
<dbReference type="GO" id="GO:0003983">
    <property type="term" value="F:UTP:glucose-1-phosphate uridylyltransferase activity"/>
    <property type="evidence" value="ECO:0007669"/>
    <property type="project" value="UniProtKB-EC"/>
</dbReference>
<dbReference type="GO" id="GO:0006011">
    <property type="term" value="P:UDP-alpha-D-glucose metabolic process"/>
    <property type="evidence" value="ECO:0007669"/>
    <property type="project" value="InterPro"/>
</dbReference>
<dbReference type="SUPFAM" id="SSF53448">
    <property type="entry name" value="Nucleotide-diphospho-sugar transferases"/>
    <property type="match status" value="1"/>
</dbReference>
<accession>A0A1D6EUP6</accession>
<dbReference type="InterPro" id="IPR002618">
    <property type="entry name" value="UDPGP_fam"/>
</dbReference>
<evidence type="ECO:0000313" key="6">
    <source>
        <dbReference type="EMBL" id="ONM23377.1"/>
    </source>
</evidence>
<dbReference type="Pfam" id="PF01704">
    <property type="entry name" value="UDPGP"/>
    <property type="match status" value="1"/>
</dbReference>
<reference evidence="6" key="1">
    <citation type="submission" date="2015-12" db="EMBL/GenBank/DDBJ databases">
        <title>Update maize B73 reference genome by single molecule sequencing technologies.</title>
        <authorList>
            <consortium name="Maize Genome Sequencing Project"/>
            <person name="Ware D."/>
        </authorList>
    </citation>
    <scope>NUCLEOTIDE SEQUENCE [LARGE SCALE GENOMIC DNA]</scope>
    <source>
        <tissue evidence="6">Seedling</tissue>
    </source>
</reference>
<proteinExistence type="inferred from homology"/>
<gene>
    <name evidence="6" type="ORF">ZEAMMB73_Zm00001d006309</name>
</gene>
<sequence>MAATAVSVDEKLDKLRAEVAKLSQIRRREREGRVHQPRVTLPQASRSCRFALGEAEQIEWSKIQTPTDEVVVPYDTLTSPPEDLEETKKLLDKLVVLKLNGGLGTTMGCTGPK</sequence>
<comment type="catalytic activity">
    <reaction evidence="5">
        <text>alpha-D-glucose 1-phosphate + UTP + H(+) = UDP-alpha-D-glucose + diphosphate</text>
        <dbReference type="Rhea" id="RHEA:19889"/>
        <dbReference type="ChEBI" id="CHEBI:15378"/>
        <dbReference type="ChEBI" id="CHEBI:33019"/>
        <dbReference type="ChEBI" id="CHEBI:46398"/>
        <dbReference type="ChEBI" id="CHEBI:58601"/>
        <dbReference type="ChEBI" id="CHEBI:58885"/>
        <dbReference type="EC" id="2.7.7.9"/>
    </reaction>
</comment>